<dbReference type="KEGG" id="csol:105364966"/>
<evidence type="ECO:0000313" key="1">
    <source>
        <dbReference type="Proteomes" id="UP000695007"/>
    </source>
</evidence>
<dbReference type="Proteomes" id="UP000695007">
    <property type="component" value="Unplaced"/>
</dbReference>
<evidence type="ECO:0000313" key="2">
    <source>
        <dbReference type="RefSeq" id="XP_011501314.1"/>
    </source>
</evidence>
<protein>
    <submittedName>
        <fullName evidence="2">Uncharacterized protein LOC105364966</fullName>
    </submittedName>
</protein>
<proteinExistence type="predicted"/>
<organism evidence="1 2">
    <name type="scientific">Ceratosolen solmsi marchali</name>
    <dbReference type="NCBI Taxonomy" id="326594"/>
    <lineage>
        <taxon>Eukaryota</taxon>
        <taxon>Metazoa</taxon>
        <taxon>Ecdysozoa</taxon>
        <taxon>Arthropoda</taxon>
        <taxon>Hexapoda</taxon>
        <taxon>Insecta</taxon>
        <taxon>Pterygota</taxon>
        <taxon>Neoptera</taxon>
        <taxon>Endopterygota</taxon>
        <taxon>Hymenoptera</taxon>
        <taxon>Apocrita</taxon>
        <taxon>Proctotrupomorpha</taxon>
        <taxon>Chalcidoidea</taxon>
        <taxon>Agaonidae</taxon>
        <taxon>Agaoninae</taxon>
        <taxon>Ceratosolen</taxon>
    </lineage>
</organism>
<dbReference type="RefSeq" id="XP_011501314.1">
    <property type="nucleotide sequence ID" value="XM_011503012.1"/>
</dbReference>
<name>A0AAJ7DYQ3_9HYME</name>
<accession>A0AAJ7DYQ3</accession>
<keyword evidence="1" id="KW-1185">Reference proteome</keyword>
<dbReference type="GeneID" id="105364966"/>
<gene>
    <name evidence="2" type="primary">LOC105364966</name>
</gene>
<sequence length="314" mass="37106">MSMQFKLYWYNCQNAYIFLQITWRFNILSAVYLCRDLKFGLKLYTHNPYSKSASKFWIKNATYVEKNGELFTLFVNAEQEVDRSLMCQEIWFDKTQDLSEYPVRVALSNLTYDSTIDESTGKFVKVEAYKTGRQYMSIIWKKLNARMYSVEYFLEEDFGEIDGDGIASGIIGDVLHGKFEALGSEDYQRGLWKLESQLSAMLATDTSYRDPETDIYDLLNMGYDIRINSVIEEAYRHFPFPSKNHFFDNLLECLRLMKTNNMIACIEDCTLIKYVMQQSEEVDILYDKDYDRNDIGYITKEQALPKLWDYRWSD</sequence>
<reference evidence="2" key="1">
    <citation type="submission" date="2025-08" db="UniProtKB">
        <authorList>
            <consortium name="RefSeq"/>
        </authorList>
    </citation>
    <scope>IDENTIFICATION</scope>
</reference>
<dbReference type="AlphaFoldDB" id="A0AAJ7DYQ3"/>